<keyword evidence="1" id="KW-0802">TPR repeat</keyword>
<dbReference type="PANTHER" id="PTHR12558">
    <property type="entry name" value="CELL DIVISION CYCLE 16,23,27"/>
    <property type="match status" value="1"/>
</dbReference>
<dbReference type="Proteomes" id="UP000220133">
    <property type="component" value="Chromosome"/>
</dbReference>
<dbReference type="InterPro" id="IPR011990">
    <property type="entry name" value="TPR-like_helical_dom_sf"/>
</dbReference>
<dbReference type="Pfam" id="PF13181">
    <property type="entry name" value="TPR_8"/>
    <property type="match status" value="2"/>
</dbReference>
<dbReference type="OrthoDB" id="680903at2"/>
<dbReference type="KEGG" id="cbae:COR50_06145"/>
<feature type="signal peptide" evidence="2">
    <location>
        <begin position="1"/>
        <end position="23"/>
    </location>
</feature>
<proteinExistence type="predicted"/>
<dbReference type="SMART" id="SM00028">
    <property type="entry name" value="TPR"/>
    <property type="match status" value="4"/>
</dbReference>
<feature type="chain" id="PRO_5012313138" evidence="2">
    <location>
        <begin position="24"/>
        <end position="385"/>
    </location>
</feature>
<dbReference type="InterPro" id="IPR019734">
    <property type="entry name" value="TPR_rpt"/>
</dbReference>
<dbReference type="EMBL" id="CP023777">
    <property type="protein sequence ID" value="ATL46790.1"/>
    <property type="molecule type" value="Genomic_DNA"/>
</dbReference>
<name>A0A291QS52_9BACT</name>
<organism evidence="3 4">
    <name type="scientific">Chitinophaga caeni</name>
    <dbReference type="NCBI Taxonomy" id="2029983"/>
    <lineage>
        <taxon>Bacteria</taxon>
        <taxon>Pseudomonadati</taxon>
        <taxon>Bacteroidota</taxon>
        <taxon>Chitinophagia</taxon>
        <taxon>Chitinophagales</taxon>
        <taxon>Chitinophagaceae</taxon>
        <taxon>Chitinophaga</taxon>
    </lineage>
</organism>
<feature type="repeat" description="TPR" evidence="1">
    <location>
        <begin position="92"/>
        <end position="125"/>
    </location>
</feature>
<dbReference type="SUPFAM" id="SSF48452">
    <property type="entry name" value="TPR-like"/>
    <property type="match status" value="2"/>
</dbReference>
<sequence length="385" mass="44667">MNKITRNLAIILLSIFVSAPAAAQEAGIDRSVVMDYMQMQQYGDALQYILPRYDSNSVKDLNLLAYTYYVNGQTNISRNTYQQVLDLDSSNIQALQYIALIYSNNEEFERAVDYYQKLVEINPANYYYYKQMGSIYSKLQQPDSAFANYQTAYQLNNKDARVVSALADILIDKKDYKYADSILNRYLFTDSSQLSIINVAIRSAYNQKDMKRVVSFGDVLVNLHIVSPSAFQYVAVANYYLKEYKDCIKTFEYLEYFKTAPALVKYYAALSYTELHDYDKSNELLLACIEETKSDALGNYYSALGNNFNQMKQYRTAIKQFDTAYYMNRGTYTPYAIATIYDSKMNLPKAAKRYYQLYLKEANNSEDRNAEVDKYVRERLKQIAQ</sequence>
<evidence type="ECO:0000313" key="3">
    <source>
        <dbReference type="EMBL" id="ATL46790.1"/>
    </source>
</evidence>
<dbReference type="PROSITE" id="PS50293">
    <property type="entry name" value="TPR_REGION"/>
    <property type="match status" value="1"/>
</dbReference>
<reference evidence="3 4" key="1">
    <citation type="submission" date="2017-10" db="EMBL/GenBank/DDBJ databases">
        <title>Paenichitinophaga pekingensis gen. nov., sp. nov., isolated from activated sludge.</title>
        <authorList>
            <person name="Jin D."/>
            <person name="Kong X."/>
            <person name="Deng Y."/>
            <person name="Bai Z."/>
        </authorList>
    </citation>
    <scope>NUCLEOTIDE SEQUENCE [LARGE SCALE GENOMIC DNA]</scope>
    <source>
        <strain evidence="3 4">13</strain>
    </source>
</reference>
<dbReference type="RefSeq" id="WP_098193177.1">
    <property type="nucleotide sequence ID" value="NZ_CP023777.1"/>
</dbReference>
<accession>A0A291QS52</accession>
<protein>
    <submittedName>
        <fullName evidence="3">Uncharacterized protein</fullName>
    </submittedName>
</protein>
<keyword evidence="2" id="KW-0732">Signal</keyword>
<evidence type="ECO:0000256" key="1">
    <source>
        <dbReference type="PROSITE-ProRule" id="PRU00339"/>
    </source>
</evidence>
<evidence type="ECO:0000313" key="4">
    <source>
        <dbReference type="Proteomes" id="UP000220133"/>
    </source>
</evidence>
<evidence type="ECO:0000256" key="2">
    <source>
        <dbReference type="SAM" id="SignalP"/>
    </source>
</evidence>
<dbReference type="AlphaFoldDB" id="A0A291QS52"/>
<dbReference type="PROSITE" id="PS50005">
    <property type="entry name" value="TPR"/>
    <property type="match status" value="2"/>
</dbReference>
<feature type="repeat" description="TPR" evidence="1">
    <location>
        <begin position="126"/>
        <end position="159"/>
    </location>
</feature>
<gene>
    <name evidence="3" type="ORF">COR50_06145</name>
</gene>
<dbReference type="Gene3D" id="1.25.40.10">
    <property type="entry name" value="Tetratricopeptide repeat domain"/>
    <property type="match status" value="2"/>
</dbReference>
<dbReference type="PANTHER" id="PTHR12558:SF13">
    <property type="entry name" value="CELL DIVISION CYCLE PROTEIN 27 HOMOLOG"/>
    <property type="match status" value="1"/>
</dbReference>
<keyword evidence="4" id="KW-1185">Reference proteome</keyword>